<evidence type="ECO:0000313" key="3">
    <source>
        <dbReference type="Proteomes" id="UP000054408"/>
    </source>
</evidence>
<proteinExistence type="predicted"/>
<name>A0A0L0D4M8_THETB</name>
<dbReference type="GeneID" id="25562365"/>
<keyword evidence="1" id="KW-0175">Coiled coil</keyword>
<keyword evidence="3" id="KW-1185">Reference proteome</keyword>
<feature type="coiled-coil region" evidence="1">
    <location>
        <begin position="639"/>
        <end position="711"/>
    </location>
</feature>
<sequence>MGAQIADAQLGALVATMAPLSLSGLNPFLHPSAAPPFAAALAGVSADLPPIEAVSGGASSRLSPHLVPAAEALAPLVRDSLLTPHPSAVHLRASAVQLLAWIAAAGARPRAVAAAGLNTPLYLTLLSMVGAADEPLPDAELALVAALLDAPLDAAERDALAAVAAADAGALAARILLSVESGNATESITTATALIAAAGLSNCGGVLGDAIGSLNLPQVTLASALAHPSPRVAASALYLVLSHCLESPLGASLLASPEDLAAALALALELASRAHLVVPGVTSLVAKAPDIVAAAVDSHDFRARLCALVTDLVNVPSSAALLVVLAGPAEAAVVQVLGEVDTSAALERALAAATTPVDALPLLDLCALALGSHCATGTKILGSVLSMPARLRASHDAVCRSVSALALAALRDPILATLVEPPVADLVTAVEAALSARAPTAAVAILQVLDVLAGDCGDASAAAALATLTSTSSTELIRALLVTATASPTVELGAFALSLSVSLLTAPSSAQLQAAGFASVARAAHTANRSEKTARLAAKAEAQAVGRVRIQLDALRAAVCLASSGHGTGVVIPDSRTVAESSAELRAMYDELVGAREHALSQVMGIAEAETNTLASELAATKTFLGELAAAEEAARNDATAAAHRAASLEAEIKAMTENHDTALASLNELSLRMDNAAALRAHVGEITRQLAQARCDADEARAAIEHHKDAARDAVVRMAKTRKLYDELTVMHAELSASAEAAITAAETERGHRTDAEHQVTLLTAEIEARTSQLANVRGELAAARDELVARGEELNGWRHRYDTLRADHDVLRSLVDSVAALTAPSSPDDESRRRK</sequence>
<dbReference type="RefSeq" id="XP_013760552.1">
    <property type="nucleotide sequence ID" value="XM_013905098.1"/>
</dbReference>
<protein>
    <submittedName>
        <fullName evidence="2">Uncharacterized protein</fullName>
    </submittedName>
</protein>
<accession>A0A0L0D4M8</accession>
<evidence type="ECO:0000256" key="1">
    <source>
        <dbReference type="SAM" id="Coils"/>
    </source>
</evidence>
<dbReference type="AlphaFoldDB" id="A0A0L0D4M8"/>
<organism evidence="2 3">
    <name type="scientific">Thecamonas trahens ATCC 50062</name>
    <dbReference type="NCBI Taxonomy" id="461836"/>
    <lineage>
        <taxon>Eukaryota</taxon>
        <taxon>Apusozoa</taxon>
        <taxon>Apusomonadida</taxon>
        <taxon>Apusomonadidae</taxon>
        <taxon>Thecamonas</taxon>
    </lineage>
</organism>
<evidence type="ECO:0000313" key="2">
    <source>
        <dbReference type="EMBL" id="KNC46258.1"/>
    </source>
</evidence>
<gene>
    <name evidence="2" type="ORF">AMSG_02712</name>
</gene>
<reference evidence="2 3" key="1">
    <citation type="submission" date="2010-05" db="EMBL/GenBank/DDBJ databases">
        <title>The Genome Sequence of Thecamonas trahens ATCC 50062.</title>
        <authorList>
            <consortium name="The Broad Institute Genome Sequencing Platform"/>
            <person name="Russ C."/>
            <person name="Cuomo C."/>
            <person name="Shea T."/>
            <person name="Young S.K."/>
            <person name="Zeng Q."/>
            <person name="Koehrsen M."/>
            <person name="Haas B."/>
            <person name="Borodovsky M."/>
            <person name="Guigo R."/>
            <person name="Alvarado L."/>
            <person name="Berlin A."/>
            <person name="Bochicchio J."/>
            <person name="Borenstein D."/>
            <person name="Chapman S."/>
            <person name="Chen Z."/>
            <person name="Freedman E."/>
            <person name="Gellesch M."/>
            <person name="Goldberg J."/>
            <person name="Griggs A."/>
            <person name="Gujja S."/>
            <person name="Heilman E."/>
            <person name="Heiman D."/>
            <person name="Hepburn T."/>
            <person name="Howarth C."/>
            <person name="Jen D."/>
            <person name="Larson L."/>
            <person name="Mehta T."/>
            <person name="Park D."/>
            <person name="Pearson M."/>
            <person name="Roberts A."/>
            <person name="Saif S."/>
            <person name="Shenoy N."/>
            <person name="Sisk P."/>
            <person name="Stolte C."/>
            <person name="Sykes S."/>
            <person name="Thomson T."/>
            <person name="Walk T."/>
            <person name="White J."/>
            <person name="Yandava C."/>
            <person name="Burger G."/>
            <person name="Gray M.W."/>
            <person name="Holland P.W.H."/>
            <person name="King N."/>
            <person name="Lang F.B.F."/>
            <person name="Roger A.J."/>
            <person name="Ruiz-Trillo I."/>
            <person name="Lander E."/>
            <person name="Nusbaum C."/>
        </authorList>
    </citation>
    <scope>NUCLEOTIDE SEQUENCE [LARGE SCALE GENOMIC DNA]</scope>
    <source>
        <strain evidence="2 3">ATCC 50062</strain>
    </source>
</reference>
<dbReference type="EMBL" id="GL349442">
    <property type="protein sequence ID" value="KNC46258.1"/>
    <property type="molecule type" value="Genomic_DNA"/>
</dbReference>
<dbReference type="Proteomes" id="UP000054408">
    <property type="component" value="Unassembled WGS sequence"/>
</dbReference>